<accession>A0A8J7B365</accession>
<name>A0A8J7B365_9CYAN</name>
<proteinExistence type="predicted"/>
<evidence type="ECO:0000313" key="1">
    <source>
        <dbReference type="EMBL" id="MBE9114827.1"/>
    </source>
</evidence>
<dbReference type="Pfam" id="PF11780">
    <property type="entry name" value="DUF3318"/>
    <property type="match status" value="1"/>
</dbReference>
<reference evidence="1" key="1">
    <citation type="submission" date="2020-10" db="EMBL/GenBank/DDBJ databases">
        <authorList>
            <person name="Castelo-Branco R."/>
            <person name="Eusebio N."/>
            <person name="Adriana R."/>
            <person name="Vieira A."/>
            <person name="Brugerolle De Fraissinette N."/>
            <person name="Rezende De Castro R."/>
            <person name="Schneider M.P."/>
            <person name="Vasconcelos V."/>
            <person name="Leao P.N."/>
        </authorList>
    </citation>
    <scope>NUCLEOTIDE SEQUENCE</scope>
    <source>
        <strain evidence="1">LEGE 07157</strain>
    </source>
</reference>
<comment type="caution">
    <text evidence="1">The sequence shown here is derived from an EMBL/GenBank/DDBJ whole genome shotgun (WGS) entry which is preliminary data.</text>
</comment>
<sequence length="203" mass="22562">MNPSTEIYRLRELMPATGRMLVKISSQPQQAKVLETPFPLPWKSGTRPIYINFDLWQRLSTPQRDLLLLRSVSWVLGIQWFKADWQRGVALAGIVGSLFELSQGDAVGVLVAGGLSAIALRQIWRSNRSAKTEIDADEAAIKVAQRRGYSAVEAAEALLETLESVAKLEGRSNLNFTELIRAQNLRAIANLSPVGVPEQIRRN</sequence>
<evidence type="ECO:0000313" key="2">
    <source>
        <dbReference type="Proteomes" id="UP000654482"/>
    </source>
</evidence>
<dbReference type="EMBL" id="JADEWZ010000003">
    <property type="protein sequence ID" value="MBE9114827.1"/>
    <property type="molecule type" value="Genomic_DNA"/>
</dbReference>
<dbReference type="InterPro" id="IPR021751">
    <property type="entry name" value="DUF3318"/>
</dbReference>
<dbReference type="AlphaFoldDB" id="A0A8J7B365"/>
<dbReference type="RefSeq" id="WP_194027914.1">
    <property type="nucleotide sequence ID" value="NZ_JADEWZ010000003.1"/>
</dbReference>
<organism evidence="1 2">
    <name type="scientific">Lusitaniella coriacea LEGE 07157</name>
    <dbReference type="NCBI Taxonomy" id="945747"/>
    <lineage>
        <taxon>Bacteria</taxon>
        <taxon>Bacillati</taxon>
        <taxon>Cyanobacteriota</taxon>
        <taxon>Cyanophyceae</taxon>
        <taxon>Spirulinales</taxon>
        <taxon>Lusitaniellaceae</taxon>
        <taxon>Lusitaniella</taxon>
    </lineage>
</organism>
<dbReference type="Proteomes" id="UP000654482">
    <property type="component" value="Unassembled WGS sequence"/>
</dbReference>
<gene>
    <name evidence="1" type="ORF">IQ249_02850</name>
</gene>
<protein>
    <submittedName>
        <fullName evidence="1">DUF3318 domain-containing protein</fullName>
    </submittedName>
</protein>
<keyword evidence="2" id="KW-1185">Reference proteome</keyword>